<accession>A0A1Q1NPA4</accession>
<evidence type="ECO:0000256" key="1">
    <source>
        <dbReference type="SAM" id="SignalP"/>
    </source>
</evidence>
<name>A0A1Q1NPA4_PRIPG</name>
<feature type="chain" id="PRO_5012207867" evidence="1">
    <location>
        <begin position="22"/>
        <end position="141"/>
    </location>
</feature>
<organism evidence="2">
    <name type="scientific">Pristhesancus plagipennis</name>
    <name type="common">Common assassin bug</name>
    <dbReference type="NCBI Taxonomy" id="1955184"/>
    <lineage>
        <taxon>Eukaryota</taxon>
        <taxon>Metazoa</taxon>
        <taxon>Ecdysozoa</taxon>
        <taxon>Arthropoda</taxon>
        <taxon>Hexapoda</taxon>
        <taxon>Insecta</taxon>
        <taxon>Pterygota</taxon>
        <taxon>Neoptera</taxon>
        <taxon>Paraneoptera</taxon>
        <taxon>Hemiptera</taxon>
        <taxon>Heteroptera</taxon>
        <taxon>Panheteroptera</taxon>
        <taxon>Cimicomorpha</taxon>
        <taxon>Reduviidae</taxon>
        <taxon>Harpactorinae</taxon>
        <taxon>Harpactorini</taxon>
        <taxon>Pristhesancus</taxon>
    </lineage>
</organism>
<keyword evidence="1" id="KW-0732">Signal</keyword>
<sequence>MKVLLGLIILCTCALYGSVNATEYAVLNATAVVRGLPLRRFFDRWNPKGLLPFTEFVYTVITDPDKKIRIDCPLINLHLPCHQYSFDIIDTGPRIRICGKVERYVYYSNSEKVQIIVRTGPILVPHPPTCSATVYKRARRY</sequence>
<reference evidence="2" key="1">
    <citation type="journal article" date="2017" name="Mol. Cell. Proteomics">
        <title>Melt with this kiss: Paralysing and liquefying venom of the assassin bug Pristhesancus plagipennis (Hemiptera: Reduviidae).</title>
        <authorList>
            <person name="Walker A.A."/>
            <person name="Madio B."/>
            <person name="Jin J."/>
            <person name="Undheim E.A."/>
            <person name="Fry B.G."/>
            <person name="King G.F."/>
        </authorList>
    </citation>
    <scope>NUCLEOTIDE SEQUENCE</scope>
    <source>
        <tissue evidence="2">Venom/labial gland</tissue>
    </source>
</reference>
<protein>
    <submittedName>
        <fullName evidence="2">Venom cub domain protein 5</fullName>
    </submittedName>
</protein>
<dbReference type="EMBL" id="KX459589">
    <property type="protein sequence ID" value="AQM58340.1"/>
    <property type="molecule type" value="mRNA"/>
</dbReference>
<evidence type="ECO:0000313" key="2">
    <source>
        <dbReference type="EMBL" id="AQM58340.1"/>
    </source>
</evidence>
<proteinExistence type="evidence at transcript level"/>
<dbReference type="AlphaFoldDB" id="A0A1Q1NPA4"/>
<feature type="signal peptide" evidence="1">
    <location>
        <begin position="1"/>
        <end position="21"/>
    </location>
</feature>